<proteinExistence type="predicted"/>
<evidence type="ECO:0000256" key="3">
    <source>
        <dbReference type="ARBA" id="ARBA00022837"/>
    </source>
</evidence>
<dbReference type="SMART" id="SM00054">
    <property type="entry name" value="EFh"/>
    <property type="match status" value="3"/>
</dbReference>
<dbReference type="FunFam" id="1.10.238.10:FF:000003">
    <property type="entry name" value="Calmodulin A"/>
    <property type="match status" value="1"/>
</dbReference>
<evidence type="ECO:0000256" key="2">
    <source>
        <dbReference type="ARBA" id="ARBA00022737"/>
    </source>
</evidence>
<dbReference type="PROSITE" id="PS50222">
    <property type="entry name" value="EF_HAND_2"/>
    <property type="match status" value="2"/>
</dbReference>
<dbReference type="InterPro" id="IPR002048">
    <property type="entry name" value="EF_hand_dom"/>
</dbReference>
<dbReference type="PANTHER" id="PTHR45942">
    <property type="entry name" value="PROTEIN PHOSPATASE 3 REGULATORY SUBUNIT B ALPHA ISOFORM TYPE 1"/>
    <property type="match status" value="1"/>
</dbReference>
<accession>A0ABD2PK45</accession>
<dbReference type="InterPro" id="IPR018247">
    <property type="entry name" value="EF_Hand_1_Ca_BS"/>
</dbReference>
<keyword evidence="2" id="KW-0677">Repeat</keyword>
<comment type="caution">
    <text evidence="5">The sequence shown here is derived from an EMBL/GenBank/DDBJ whole genome shotgun (WGS) entry which is preliminary data.</text>
</comment>
<dbReference type="GO" id="GO:0046872">
    <property type="term" value="F:metal ion binding"/>
    <property type="evidence" value="ECO:0007669"/>
    <property type="project" value="UniProtKB-KW"/>
</dbReference>
<dbReference type="PROSITE" id="PS00018">
    <property type="entry name" value="EF_HAND_1"/>
    <property type="match status" value="2"/>
</dbReference>
<keyword evidence="1" id="KW-0479">Metal-binding</keyword>
<keyword evidence="3" id="KW-0106">Calcium</keyword>
<dbReference type="SUPFAM" id="SSF47473">
    <property type="entry name" value="EF-hand"/>
    <property type="match status" value="1"/>
</dbReference>
<reference evidence="5 6" key="1">
    <citation type="submission" date="2024-11" db="EMBL/GenBank/DDBJ databases">
        <title>Adaptive evolution of stress response genes in parasites aligns with host niche diversity.</title>
        <authorList>
            <person name="Hahn C."/>
            <person name="Resl P."/>
        </authorList>
    </citation>
    <scope>NUCLEOTIDE SEQUENCE [LARGE SCALE GENOMIC DNA]</scope>
    <source>
        <strain evidence="5">EGGRZ-B1_66</strain>
        <tissue evidence="5">Body</tissue>
    </source>
</reference>
<organism evidence="5 6">
    <name type="scientific">Cichlidogyrus casuarinus</name>
    <dbReference type="NCBI Taxonomy" id="1844966"/>
    <lineage>
        <taxon>Eukaryota</taxon>
        <taxon>Metazoa</taxon>
        <taxon>Spiralia</taxon>
        <taxon>Lophotrochozoa</taxon>
        <taxon>Platyhelminthes</taxon>
        <taxon>Monogenea</taxon>
        <taxon>Monopisthocotylea</taxon>
        <taxon>Dactylogyridea</taxon>
        <taxon>Ancyrocephalidae</taxon>
        <taxon>Cichlidogyrus</taxon>
    </lineage>
</organism>
<dbReference type="Gene3D" id="1.10.238.10">
    <property type="entry name" value="EF-hand"/>
    <property type="match status" value="2"/>
</dbReference>
<name>A0ABD2PK45_9PLAT</name>
<feature type="domain" description="EF-hand" evidence="4">
    <location>
        <begin position="87"/>
        <end position="122"/>
    </location>
</feature>
<keyword evidence="6" id="KW-1185">Reference proteome</keyword>
<dbReference type="Proteomes" id="UP001626550">
    <property type="component" value="Unassembled WGS sequence"/>
</dbReference>
<dbReference type="Pfam" id="PF13202">
    <property type="entry name" value="EF-hand_5"/>
    <property type="match status" value="1"/>
</dbReference>
<evidence type="ECO:0000313" key="6">
    <source>
        <dbReference type="Proteomes" id="UP001626550"/>
    </source>
</evidence>
<evidence type="ECO:0000313" key="5">
    <source>
        <dbReference type="EMBL" id="KAL3307584.1"/>
    </source>
</evidence>
<dbReference type="InterPro" id="IPR011992">
    <property type="entry name" value="EF-hand-dom_pair"/>
</dbReference>
<dbReference type="AlphaFoldDB" id="A0ABD2PK45"/>
<evidence type="ECO:0000256" key="1">
    <source>
        <dbReference type="ARBA" id="ARBA00022723"/>
    </source>
</evidence>
<dbReference type="EMBL" id="JBJKFK010006991">
    <property type="protein sequence ID" value="KAL3307584.1"/>
    <property type="molecule type" value="Genomic_DNA"/>
</dbReference>
<evidence type="ECO:0000259" key="4">
    <source>
        <dbReference type="PROSITE" id="PS50222"/>
    </source>
</evidence>
<sequence length="158" mass="18579">MTSLYNRRYSRREDIGRRQRLVDLFRRMDVNQDRILTRQEVNCFLRQNGYDQAAITGFWQTFDLNRDYQITAEEFNRVLSRLPDDSIDEERLRRVFNLFDQDNSGRLELCEIKQILTQLGNGVNDDLIRAILAQNGISADGGVAFDDFLQLFSNPSYV</sequence>
<protein>
    <recommendedName>
        <fullName evidence="4">EF-hand domain-containing protein</fullName>
    </recommendedName>
</protein>
<gene>
    <name evidence="5" type="ORF">Ciccas_013899</name>
</gene>
<feature type="domain" description="EF-hand" evidence="4">
    <location>
        <begin position="16"/>
        <end position="51"/>
    </location>
</feature>
<dbReference type="Pfam" id="PF13499">
    <property type="entry name" value="EF-hand_7"/>
    <property type="match status" value="1"/>
</dbReference>